<protein>
    <recommendedName>
        <fullName evidence="2">PD-(D/E)XK nuclease-like domain-containing protein</fullName>
    </recommendedName>
</protein>
<evidence type="ECO:0000256" key="1">
    <source>
        <dbReference type="SAM" id="MobiDB-lite"/>
    </source>
</evidence>
<accession>A0A7D8UV38</accession>
<dbReference type="InterPro" id="IPR046797">
    <property type="entry name" value="PDDEXK_12"/>
</dbReference>
<feature type="compositionally biased region" description="Basic and acidic residues" evidence="1">
    <location>
        <begin position="9"/>
        <end position="19"/>
    </location>
</feature>
<evidence type="ECO:0000259" key="2">
    <source>
        <dbReference type="Pfam" id="PF20516"/>
    </source>
</evidence>
<sequence>MGAATCCKPAKEQADEGAVKRRNPSQSTAVDPDQFDGFAPLFESHTVEHSPSYLDNLWRKTDEIYNKARSCSDNHRDESAWINIVDNVLESADLGRVLCCACITPKADLALAFCSGHPAVAAVIEPVLEANPELALSQMTNAYTSMVPLVCCLEVQEQGGDYDKAIIQLGIWCAGSLERLRGLWERGNNRNHAD</sequence>
<dbReference type="Proteomes" id="UP000481288">
    <property type="component" value="Unassembled WGS sequence"/>
</dbReference>
<feature type="domain" description="PD-(D/E)XK nuclease-like" evidence="2">
    <location>
        <begin position="47"/>
        <end position="187"/>
    </location>
</feature>
<dbReference type="EMBL" id="QGMG01000043">
    <property type="protein sequence ID" value="TVY58388.1"/>
    <property type="molecule type" value="Genomic_DNA"/>
</dbReference>
<comment type="caution">
    <text evidence="3">The sequence shown here is derived from an EMBL/GenBank/DDBJ whole genome shotgun (WGS) entry which is preliminary data.</text>
</comment>
<keyword evidence="4" id="KW-1185">Reference proteome</keyword>
<feature type="region of interest" description="Disordered" evidence="1">
    <location>
        <begin position="1"/>
        <end position="33"/>
    </location>
</feature>
<dbReference type="OrthoDB" id="4161186at2759"/>
<gene>
    <name evidence="3" type="ORF">LCER1_G000927</name>
</gene>
<evidence type="ECO:0000313" key="3">
    <source>
        <dbReference type="EMBL" id="TVY58388.1"/>
    </source>
</evidence>
<dbReference type="AlphaFoldDB" id="A0A7D8UV38"/>
<name>A0A7D8UV38_9HELO</name>
<organism evidence="3 4">
    <name type="scientific">Lachnellula cervina</name>
    <dbReference type="NCBI Taxonomy" id="1316786"/>
    <lineage>
        <taxon>Eukaryota</taxon>
        <taxon>Fungi</taxon>
        <taxon>Dikarya</taxon>
        <taxon>Ascomycota</taxon>
        <taxon>Pezizomycotina</taxon>
        <taxon>Leotiomycetes</taxon>
        <taxon>Helotiales</taxon>
        <taxon>Lachnaceae</taxon>
        <taxon>Lachnellula</taxon>
    </lineage>
</organism>
<proteinExistence type="predicted"/>
<reference evidence="3 4" key="1">
    <citation type="submission" date="2018-05" db="EMBL/GenBank/DDBJ databases">
        <title>Whole genome sequencing for identification of molecular markers to develop diagnostic detection tools for the regulated plant pathogen Lachnellula willkommii.</title>
        <authorList>
            <person name="Giroux E."/>
            <person name="Bilodeau G."/>
        </authorList>
    </citation>
    <scope>NUCLEOTIDE SEQUENCE [LARGE SCALE GENOMIC DNA]</scope>
    <source>
        <strain evidence="3 4">CBS 625.97</strain>
    </source>
</reference>
<evidence type="ECO:0000313" key="4">
    <source>
        <dbReference type="Proteomes" id="UP000481288"/>
    </source>
</evidence>
<dbReference type="Pfam" id="PF20516">
    <property type="entry name" value="PDDEXK_12"/>
    <property type="match status" value="1"/>
</dbReference>